<dbReference type="Proteomes" id="UP000886874">
    <property type="component" value="Unassembled WGS sequence"/>
</dbReference>
<evidence type="ECO:0000256" key="1">
    <source>
        <dbReference type="ARBA" id="ARBA00004651"/>
    </source>
</evidence>
<evidence type="ECO:0000313" key="9">
    <source>
        <dbReference type="EMBL" id="HIQ69661.1"/>
    </source>
</evidence>
<name>A0A9D0Z6T8_9FIRM</name>
<sequence length="420" mass="46619">MKRLRDNQYFHLGAMILAVITISILLLAVVLNFSSFMAVVKTVFGAFSPVISGAVFAYLLNPLMNFLDKRLYPALLRRKLPERKAYKLSRVASLIFALLFALVLLYEFFSMLLPQLVESITGIINNLSTYYADAEKFVLGFLADNPDLSAQADKLMEQFYQFLEGWFNPDLLSNINSIFASVTSSVLSVIRTLLNLLIGVVAAVYILWSRDRFLAQAKKIAVATMSQERADRFFDLGRRIHKVFSGFIIGKLVDSLIIGVLCYIGALILRFPYPALVATVVGATNVIPFFGPFIGAIPCAFLILLVDPLKCLYFVIFIFGLQQLDGNVIGPRILGDTIGISGFWVLVSITVAGSLFGFAGMLLGVPVFAVLYMLLSETVADRLRRKKRPVETAAYRGLQKVEDLGFAAEQEVEQAELSEK</sequence>
<keyword evidence="6 8" id="KW-1133">Transmembrane helix</keyword>
<proteinExistence type="inferred from homology"/>
<keyword evidence="7 8" id="KW-0472">Membrane</keyword>
<dbReference type="AlphaFoldDB" id="A0A9D0Z6T8"/>
<dbReference type="Pfam" id="PF01594">
    <property type="entry name" value="AI-2E_transport"/>
    <property type="match status" value="1"/>
</dbReference>
<evidence type="ECO:0000256" key="6">
    <source>
        <dbReference type="ARBA" id="ARBA00022989"/>
    </source>
</evidence>
<evidence type="ECO:0000256" key="8">
    <source>
        <dbReference type="SAM" id="Phobius"/>
    </source>
</evidence>
<dbReference type="GO" id="GO:0055085">
    <property type="term" value="P:transmembrane transport"/>
    <property type="evidence" value="ECO:0007669"/>
    <property type="project" value="TreeGrafter"/>
</dbReference>
<evidence type="ECO:0000256" key="5">
    <source>
        <dbReference type="ARBA" id="ARBA00022692"/>
    </source>
</evidence>
<reference evidence="9" key="2">
    <citation type="journal article" date="2021" name="PeerJ">
        <title>Extensive microbial diversity within the chicken gut microbiome revealed by metagenomics and culture.</title>
        <authorList>
            <person name="Gilroy R."/>
            <person name="Ravi A."/>
            <person name="Getino M."/>
            <person name="Pursley I."/>
            <person name="Horton D.L."/>
            <person name="Alikhan N.F."/>
            <person name="Baker D."/>
            <person name="Gharbi K."/>
            <person name="Hall N."/>
            <person name="Watson M."/>
            <person name="Adriaenssens E.M."/>
            <person name="Foster-Nyarko E."/>
            <person name="Jarju S."/>
            <person name="Secka A."/>
            <person name="Antonio M."/>
            <person name="Oren A."/>
            <person name="Chaudhuri R.R."/>
            <person name="La Ragione R."/>
            <person name="Hildebrand F."/>
            <person name="Pallen M.J."/>
        </authorList>
    </citation>
    <scope>NUCLEOTIDE SEQUENCE</scope>
    <source>
        <strain evidence="9">ChiSjej2B20-13462</strain>
    </source>
</reference>
<comment type="similarity">
    <text evidence="2">Belongs to the autoinducer-2 exporter (AI-2E) (TC 2.A.86) family.</text>
</comment>
<evidence type="ECO:0000256" key="3">
    <source>
        <dbReference type="ARBA" id="ARBA00022448"/>
    </source>
</evidence>
<evidence type="ECO:0000256" key="2">
    <source>
        <dbReference type="ARBA" id="ARBA00009773"/>
    </source>
</evidence>
<protein>
    <submittedName>
        <fullName evidence="9">AI-2E family transporter</fullName>
    </submittedName>
</protein>
<keyword evidence="3" id="KW-0813">Transport</keyword>
<keyword evidence="4" id="KW-1003">Cell membrane</keyword>
<organism evidence="9 10">
    <name type="scientific">Candidatus Avoscillospira stercorigallinarum</name>
    <dbReference type="NCBI Taxonomy" id="2840708"/>
    <lineage>
        <taxon>Bacteria</taxon>
        <taxon>Bacillati</taxon>
        <taxon>Bacillota</taxon>
        <taxon>Clostridia</taxon>
        <taxon>Eubacteriales</taxon>
        <taxon>Oscillospiraceae</taxon>
        <taxon>Oscillospiraceae incertae sedis</taxon>
        <taxon>Candidatus Avoscillospira</taxon>
    </lineage>
</organism>
<evidence type="ECO:0000313" key="10">
    <source>
        <dbReference type="Proteomes" id="UP000886874"/>
    </source>
</evidence>
<feature type="transmembrane region" description="Helical" evidence="8">
    <location>
        <begin position="342"/>
        <end position="375"/>
    </location>
</feature>
<evidence type="ECO:0000256" key="4">
    <source>
        <dbReference type="ARBA" id="ARBA00022475"/>
    </source>
</evidence>
<comment type="caution">
    <text evidence="9">The sequence shown here is derived from an EMBL/GenBank/DDBJ whole genome shotgun (WGS) entry which is preliminary data.</text>
</comment>
<accession>A0A9D0Z6T8</accession>
<gene>
    <name evidence="9" type="ORF">IAA67_04960</name>
</gene>
<dbReference type="InterPro" id="IPR002549">
    <property type="entry name" value="AI-2E-like"/>
</dbReference>
<reference evidence="9" key="1">
    <citation type="submission" date="2020-10" db="EMBL/GenBank/DDBJ databases">
        <authorList>
            <person name="Gilroy R."/>
        </authorList>
    </citation>
    <scope>NUCLEOTIDE SEQUENCE</scope>
    <source>
        <strain evidence="9">ChiSjej2B20-13462</strain>
    </source>
</reference>
<dbReference type="PANTHER" id="PTHR21716">
    <property type="entry name" value="TRANSMEMBRANE PROTEIN"/>
    <property type="match status" value="1"/>
</dbReference>
<feature type="transmembrane region" description="Helical" evidence="8">
    <location>
        <begin position="88"/>
        <end position="109"/>
    </location>
</feature>
<feature type="transmembrane region" description="Helical" evidence="8">
    <location>
        <begin position="12"/>
        <end position="34"/>
    </location>
</feature>
<keyword evidence="5 8" id="KW-0812">Transmembrane</keyword>
<feature type="transmembrane region" description="Helical" evidence="8">
    <location>
        <begin position="46"/>
        <end position="67"/>
    </location>
</feature>
<dbReference type="PANTHER" id="PTHR21716:SF53">
    <property type="entry name" value="PERMEASE PERM-RELATED"/>
    <property type="match status" value="1"/>
</dbReference>
<comment type="subcellular location">
    <subcellularLocation>
        <location evidence="1">Cell membrane</location>
        <topology evidence="1">Multi-pass membrane protein</topology>
    </subcellularLocation>
</comment>
<evidence type="ECO:0000256" key="7">
    <source>
        <dbReference type="ARBA" id="ARBA00023136"/>
    </source>
</evidence>
<feature type="transmembrane region" description="Helical" evidence="8">
    <location>
        <begin position="248"/>
        <end position="269"/>
    </location>
</feature>
<dbReference type="GO" id="GO:0005886">
    <property type="term" value="C:plasma membrane"/>
    <property type="evidence" value="ECO:0007669"/>
    <property type="project" value="UniProtKB-SubCell"/>
</dbReference>
<dbReference type="EMBL" id="DVFN01000071">
    <property type="protein sequence ID" value="HIQ69661.1"/>
    <property type="molecule type" value="Genomic_DNA"/>
</dbReference>
<feature type="transmembrane region" description="Helical" evidence="8">
    <location>
        <begin position="189"/>
        <end position="208"/>
    </location>
</feature>